<evidence type="ECO:0000259" key="1">
    <source>
        <dbReference type="PROSITE" id="PS51494"/>
    </source>
</evidence>
<dbReference type="InterPro" id="IPR036034">
    <property type="entry name" value="PDZ_sf"/>
</dbReference>
<dbReference type="NCBIfam" id="TIGR02860">
    <property type="entry name" value="spore_IV_B"/>
    <property type="match status" value="1"/>
</dbReference>
<feature type="domain" description="Peptidase S55" evidence="1">
    <location>
        <begin position="139"/>
        <end position="376"/>
    </location>
</feature>
<dbReference type="STRING" id="870242.cpu_08620"/>
<dbReference type="InterPro" id="IPR043504">
    <property type="entry name" value="Peptidase_S1_PA_chymotrypsin"/>
</dbReference>
<dbReference type="Pfam" id="PF05580">
    <property type="entry name" value="Peptidase_S55"/>
    <property type="match status" value="1"/>
</dbReference>
<dbReference type="SMART" id="SM00228">
    <property type="entry name" value="PDZ"/>
    <property type="match status" value="1"/>
</dbReference>
<dbReference type="InterPro" id="IPR009003">
    <property type="entry name" value="Peptidase_S1_PA"/>
</dbReference>
<accession>A0A1L8CTX1</accession>
<dbReference type="InterPro" id="IPR001478">
    <property type="entry name" value="PDZ"/>
</dbReference>
<dbReference type="EMBL" id="BDJK01000011">
    <property type="protein sequence ID" value="GAV22352.1"/>
    <property type="molecule type" value="Genomic_DNA"/>
</dbReference>
<reference evidence="3" key="1">
    <citation type="submission" date="2016-12" db="EMBL/GenBank/DDBJ databases">
        <title>Draft Genome Sequences od Carboxydothermus pertinax and islandicus, Hydrogenogenic Carboxydotrophic Bacteria.</title>
        <authorList>
            <person name="Fukuyama Y."/>
            <person name="Ohmae K."/>
            <person name="Yoneda Y."/>
            <person name="Yoshida T."/>
            <person name="Sako Y."/>
        </authorList>
    </citation>
    <scope>NUCLEOTIDE SEQUENCE [LARGE SCALE GENOMIC DNA]</scope>
    <source>
        <strain evidence="3">Ug1</strain>
    </source>
</reference>
<dbReference type="AlphaFoldDB" id="A0A1L8CTX1"/>
<dbReference type="PROSITE" id="PS51494">
    <property type="entry name" value="SPOIVB"/>
    <property type="match status" value="1"/>
</dbReference>
<name>A0A1L8CTX1_9THEO</name>
<proteinExistence type="predicted"/>
<evidence type="ECO:0000313" key="2">
    <source>
        <dbReference type="EMBL" id="GAV22352.1"/>
    </source>
</evidence>
<dbReference type="SUPFAM" id="SSF50156">
    <property type="entry name" value="PDZ domain-like"/>
    <property type="match status" value="1"/>
</dbReference>
<organism evidence="2 3">
    <name type="scientific">Carboxydothermus pertinax</name>
    <dbReference type="NCBI Taxonomy" id="870242"/>
    <lineage>
        <taxon>Bacteria</taxon>
        <taxon>Bacillati</taxon>
        <taxon>Bacillota</taxon>
        <taxon>Clostridia</taxon>
        <taxon>Thermoanaerobacterales</taxon>
        <taxon>Thermoanaerobacteraceae</taxon>
        <taxon>Carboxydothermus</taxon>
    </lineage>
</organism>
<sequence>MVLNSLPNEIQILGDEKPKAPFLTSLKINPLNKDCIELKLLGLITLKEISVKKIPVNYLVPGGHSIGIYLKTPGVMVVGFSEVKTKKGDANPAKETGLKEGDLILKVNDITVNHEFELKNLINHFGGQKITFTIKRGDDIFKREITPVYSFEEKRWRIGVFIRDNLAGLGTLSYYNPRDKSFGALGHTIIDPDTGKVFPINKGKIVAAKIQTIYPSHRGQPGEKIGTFLHKNVIGAVYLNNRFGIFGKASQEIINPFFKKPLPIAFNEEVKPGPAEIYTVLKGEKIEKFTIYIEKVRPYQKDGRNLILRIKDPRLLRITGGIVQGMSGSPIIKDGKFIGVVTHVFLSDSSKGYGILIENMLKEIYNNNKLWGGSPNFVFVKYCRYFSEKNVL</sequence>
<comment type="caution">
    <text evidence="2">The sequence shown here is derived from an EMBL/GenBank/DDBJ whole genome shotgun (WGS) entry which is preliminary data.</text>
</comment>
<dbReference type="Proteomes" id="UP000187485">
    <property type="component" value="Unassembled WGS sequence"/>
</dbReference>
<dbReference type="Gene3D" id="2.30.42.10">
    <property type="match status" value="1"/>
</dbReference>
<gene>
    <name evidence="2" type="ORF">cpu_08620</name>
</gene>
<protein>
    <submittedName>
        <fullName evidence="2">SpoIVB peptidase</fullName>
    </submittedName>
</protein>
<dbReference type="InterPro" id="IPR014219">
    <property type="entry name" value="SpoIVB"/>
</dbReference>
<dbReference type="Gene3D" id="2.40.10.10">
    <property type="entry name" value="Trypsin-like serine proteases"/>
    <property type="match status" value="1"/>
</dbReference>
<dbReference type="Pfam" id="PF13180">
    <property type="entry name" value="PDZ_2"/>
    <property type="match status" value="1"/>
</dbReference>
<keyword evidence="3" id="KW-1185">Reference proteome</keyword>
<dbReference type="SUPFAM" id="SSF50494">
    <property type="entry name" value="Trypsin-like serine proteases"/>
    <property type="match status" value="1"/>
</dbReference>
<evidence type="ECO:0000313" key="3">
    <source>
        <dbReference type="Proteomes" id="UP000187485"/>
    </source>
</evidence>
<dbReference type="InterPro" id="IPR008763">
    <property type="entry name" value="Peptidase_S55"/>
</dbReference>